<evidence type="ECO:0000313" key="2">
    <source>
        <dbReference type="EMBL" id="KAF5805095.1"/>
    </source>
</evidence>
<feature type="compositionally biased region" description="Pro residues" evidence="1">
    <location>
        <begin position="117"/>
        <end position="132"/>
    </location>
</feature>
<proteinExistence type="predicted"/>
<organism evidence="2 3">
    <name type="scientific">Helianthus annuus</name>
    <name type="common">Common sunflower</name>
    <dbReference type="NCBI Taxonomy" id="4232"/>
    <lineage>
        <taxon>Eukaryota</taxon>
        <taxon>Viridiplantae</taxon>
        <taxon>Streptophyta</taxon>
        <taxon>Embryophyta</taxon>
        <taxon>Tracheophyta</taxon>
        <taxon>Spermatophyta</taxon>
        <taxon>Magnoliopsida</taxon>
        <taxon>eudicotyledons</taxon>
        <taxon>Gunneridae</taxon>
        <taxon>Pentapetalae</taxon>
        <taxon>asterids</taxon>
        <taxon>campanulids</taxon>
        <taxon>Asterales</taxon>
        <taxon>Asteraceae</taxon>
        <taxon>Asteroideae</taxon>
        <taxon>Heliantheae alliance</taxon>
        <taxon>Heliantheae</taxon>
        <taxon>Helianthus</taxon>
    </lineage>
</organism>
<gene>
    <name evidence="2" type="ORF">HanXRQr2_Chr05g0205031</name>
</gene>
<dbReference type="AlphaFoldDB" id="A0A9K3IYI1"/>
<sequence>MSVRGGVRISTPQPSSGSHYPLLQEEEEEEPQMGGPSNPIPEVNSVPMAPPLGFDSPIPAYADSAAYNPFEQSAHTQFDYANVDPYQEAWDYNARHPEGPYGGPWTTGYPPYVYQQPLPPQPLYQPPQPQLIPPERQQEVLDRLNQVEQEVREDRRERQGFFKGLSDLLKGKSKRRGH</sequence>
<evidence type="ECO:0000313" key="3">
    <source>
        <dbReference type="Proteomes" id="UP000215914"/>
    </source>
</evidence>
<keyword evidence="3" id="KW-1185">Reference proteome</keyword>
<accession>A0A9K3IYI1</accession>
<evidence type="ECO:0000256" key="1">
    <source>
        <dbReference type="SAM" id="MobiDB-lite"/>
    </source>
</evidence>
<feature type="region of interest" description="Disordered" evidence="1">
    <location>
        <begin position="1"/>
        <end position="59"/>
    </location>
</feature>
<reference evidence="2" key="1">
    <citation type="journal article" date="2017" name="Nature">
        <title>The sunflower genome provides insights into oil metabolism, flowering and Asterid evolution.</title>
        <authorList>
            <person name="Badouin H."/>
            <person name="Gouzy J."/>
            <person name="Grassa C.J."/>
            <person name="Murat F."/>
            <person name="Staton S.E."/>
            <person name="Cottret L."/>
            <person name="Lelandais-Briere C."/>
            <person name="Owens G.L."/>
            <person name="Carrere S."/>
            <person name="Mayjonade B."/>
            <person name="Legrand L."/>
            <person name="Gill N."/>
            <person name="Kane N.C."/>
            <person name="Bowers J.E."/>
            <person name="Hubner S."/>
            <person name="Bellec A."/>
            <person name="Berard A."/>
            <person name="Berges H."/>
            <person name="Blanchet N."/>
            <person name="Boniface M.C."/>
            <person name="Brunel D."/>
            <person name="Catrice O."/>
            <person name="Chaidir N."/>
            <person name="Claudel C."/>
            <person name="Donnadieu C."/>
            <person name="Faraut T."/>
            <person name="Fievet G."/>
            <person name="Helmstetter N."/>
            <person name="King M."/>
            <person name="Knapp S.J."/>
            <person name="Lai Z."/>
            <person name="Le Paslier M.C."/>
            <person name="Lippi Y."/>
            <person name="Lorenzon L."/>
            <person name="Mandel J.R."/>
            <person name="Marage G."/>
            <person name="Marchand G."/>
            <person name="Marquand E."/>
            <person name="Bret-Mestries E."/>
            <person name="Morien E."/>
            <person name="Nambeesan S."/>
            <person name="Nguyen T."/>
            <person name="Pegot-Espagnet P."/>
            <person name="Pouilly N."/>
            <person name="Raftis F."/>
            <person name="Sallet E."/>
            <person name="Schiex T."/>
            <person name="Thomas J."/>
            <person name="Vandecasteele C."/>
            <person name="Vares D."/>
            <person name="Vear F."/>
            <person name="Vautrin S."/>
            <person name="Crespi M."/>
            <person name="Mangin B."/>
            <person name="Burke J.M."/>
            <person name="Salse J."/>
            <person name="Munos S."/>
            <person name="Vincourt P."/>
            <person name="Rieseberg L.H."/>
            <person name="Langlade N.B."/>
        </authorList>
    </citation>
    <scope>NUCLEOTIDE SEQUENCE</scope>
    <source>
        <tissue evidence="2">Leaves</tissue>
    </source>
</reference>
<feature type="compositionally biased region" description="Basic and acidic residues" evidence="1">
    <location>
        <begin position="149"/>
        <end position="160"/>
    </location>
</feature>
<dbReference type="Proteomes" id="UP000215914">
    <property type="component" value="Unassembled WGS sequence"/>
</dbReference>
<dbReference type="Gramene" id="mRNA:HanXRQr2_Chr05g0205031">
    <property type="protein sequence ID" value="CDS:HanXRQr2_Chr05g0205031.1"/>
    <property type="gene ID" value="HanXRQr2_Chr05g0205031"/>
</dbReference>
<protein>
    <submittedName>
        <fullName evidence="2">Uncharacterized protein</fullName>
    </submittedName>
</protein>
<comment type="caution">
    <text evidence="2">The sequence shown here is derived from an EMBL/GenBank/DDBJ whole genome shotgun (WGS) entry which is preliminary data.</text>
</comment>
<dbReference type="EMBL" id="MNCJ02000320">
    <property type="protein sequence ID" value="KAF5805095.1"/>
    <property type="molecule type" value="Genomic_DNA"/>
</dbReference>
<feature type="region of interest" description="Disordered" evidence="1">
    <location>
        <begin position="93"/>
        <end position="178"/>
    </location>
</feature>
<feature type="compositionally biased region" description="Low complexity" evidence="1">
    <location>
        <begin position="103"/>
        <end position="116"/>
    </location>
</feature>
<reference evidence="2" key="2">
    <citation type="submission" date="2020-06" db="EMBL/GenBank/DDBJ databases">
        <title>Helianthus annuus Genome sequencing and assembly Release 2.</title>
        <authorList>
            <person name="Gouzy J."/>
            <person name="Langlade N."/>
            <person name="Munos S."/>
        </authorList>
    </citation>
    <scope>NUCLEOTIDE SEQUENCE</scope>
    <source>
        <tissue evidence="2">Leaves</tissue>
    </source>
</reference>
<name>A0A9K3IYI1_HELAN</name>